<keyword evidence="5 6" id="KW-0472">Membrane</keyword>
<evidence type="ECO:0000313" key="9">
    <source>
        <dbReference type="Proteomes" id="UP000594455"/>
    </source>
</evidence>
<feature type="transmembrane region" description="Helical" evidence="6">
    <location>
        <begin position="135"/>
        <end position="154"/>
    </location>
</feature>
<dbReference type="KEGG" id="sllo:ISP08_09405"/>
<name>A0A7T1AYT6_9STAP</name>
<dbReference type="InterPro" id="IPR014738">
    <property type="entry name" value="Citrate_transporter"/>
</dbReference>
<sequence>MYLAILGFIMIAVFMILIMTRKMSALIALIVIPTIFALIGGFYAGIGKFMLDGIGTVAPTGIMLTFAILYFGVMIDAGLFEPVIKLIIKVVKGDPVKIAIGTVLLASMVALDGDGTTTFIITVTAMMPLYKKIGMSYYILSTLALLSIGVMNMLPWGGPTARAISSLHLQTEDVFIPIIPAMIAGIIFALAVAVILGNRSKKYIHSATDIDTDDIQMTESKEDSLLKRPIMIIPNAILTISLIVCLLIELLPIPVLFMVWFGVALLINYPNLSIQNSVVKKHAGDVLAVISLVFASGIFTGIMDGTKMVDEMAHTLVQIIPEALGSHFAVITAILSGPFTYFMANDPFYYGVLPILAESAHQFGISKVAMARASVLGQPLHVLSPLYAAGYLLVGMLDIEYGRNQRIVIKWAIGSSLFMIFVAIILGIIPW</sequence>
<feature type="domain" description="Citrate transporter-like" evidence="7">
    <location>
        <begin position="15"/>
        <end position="377"/>
    </location>
</feature>
<dbReference type="InterPro" id="IPR004680">
    <property type="entry name" value="Cit_transptr-like_dom"/>
</dbReference>
<protein>
    <submittedName>
        <fullName evidence="8">Citrate transporter</fullName>
    </submittedName>
</protein>
<feature type="transmembrane region" description="Helical" evidence="6">
    <location>
        <begin position="380"/>
        <end position="399"/>
    </location>
</feature>
<feature type="transmembrane region" description="Helical" evidence="6">
    <location>
        <begin position="57"/>
        <end position="78"/>
    </location>
</feature>
<feature type="transmembrane region" description="Helical" evidence="6">
    <location>
        <begin position="5"/>
        <end position="20"/>
    </location>
</feature>
<reference evidence="8 9" key="1">
    <citation type="submission" date="2020-10" db="EMBL/GenBank/DDBJ databases">
        <title>Closed genome sequences of Staphylococcus lloydii sp. nov. and Staphylococcus durrellii sp. nov. Isolated from Captive Fruit Bats (Pteropus livingstonii).</title>
        <authorList>
            <person name="Fountain K."/>
        </authorList>
    </citation>
    <scope>NUCLEOTIDE SEQUENCE [LARGE SCALE GENOMIC DNA]</scope>
    <source>
        <strain evidence="8 9">23_2_7_LY</strain>
    </source>
</reference>
<feature type="transmembrane region" description="Helical" evidence="6">
    <location>
        <begin position="286"/>
        <end position="303"/>
    </location>
</feature>
<keyword evidence="9" id="KW-1185">Reference proteome</keyword>
<keyword evidence="2" id="KW-0813">Transport</keyword>
<dbReference type="Pfam" id="PF03600">
    <property type="entry name" value="CitMHS"/>
    <property type="match status" value="1"/>
</dbReference>
<feature type="transmembrane region" description="Helical" evidence="6">
    <location>
        <begin position="98"/>
        <end position="123"/>
    </location>
</feature>
<dbReference type="GO" id="GO:0015137">
    <property type="term" value="F:citrate transmembrane transporter activity"/>
    <property type="evidence" value="ECO:0007669"/>
    <property type="project" value="InterPro"/>
</dbReference>
<dbReference type="EMBL" id="CP064056">
    <property type="protein sequence ID" value="QPM74553.1"/>
    <property type="molecule type" value="Genomic_DNA"/>
</dbReference>
<comment type="subcellular location">
    <subcellularLocation>
        <location evidence="1">Membrane</location>
        <topology evidence="1">Multi-pass membrane protein</topology>
    </subcellularLocation>
</comment>
<evidence type="ECO:0000259" key="7">
    <source>
        <dbReference type="Pfam" id="PF03600"/>
    </source>
</evidence>
<organism evidence="8 9">
    <name type="scientific">Staphylococcus lloydii</name>
    <dbReference type="NCBI Taxonomy" id="2781774"/>
    <lineage>
        <taxon>Bacteria</taxon>
        <taxon>Bacillati</taxon>
        <taxon>Bacillota</taxon>
        <taxon>Bacilli</taxon>
        <taxon>Bacillales</taxon>
        <taxon>Staphylococcaceae</taxon>
        <taxon>Staphylococcus</taxon>
    </lineage>
</organism>
<feature type="transmembrane region" description="Helical" evidence="6">
    <location>
        <begin position="26"/>
        <end position="45"/>
    </location>
</feature>
<evidence type="ECO:0000256" key="2">
    <source>
        <dbReference type="ARBA" id="ARBA00022448"/>
    </source>
</evidence>
<dbReference type="RefSeq" id="WP_195718444.1">
    <property type="nucleotide sequence ID" value="NZ_CP064056.1"/>
</dbReference>
<keyword evidence="3 6" id="KW-0812">Transmembrane</keyword>
<feature type="transmembrane region" description="Helical" evidence="6">
    <location>
        <begin position="236"/>
        <end position="266"/>
    </location>
</feature>
<evidence type="ECO:0000256" key="1">
    <source>
        <dbReference type="ARBA" id="ARBA00004141"/>
    </source>
</evidence>
<dbReference type="Proteomes" id="UP000594455">
    <property type="component" value="Chromosome"/>
</dbReference>
<evidence type="ECO:0000256" key="4">
    <source>
        <dbReference type="ARBA" id="ARBA00022989"/>
    </source>
</evidence>
<dbReference type="AlphaFoldDB" id="A0A7T1AYT6"/>
<dbReference type="NCBIfam" id="TIGR00784">
    <property type="entry name" value="citMHS"/>
    <property type="match status" value="1"/>
</dbReference>
<accession>A0A7T1AYT6</accession>
<gene>
    <name evidence="8" type="ORF">ISP08_09405</name>
</gene>
<feature type="transmembrane region" description="Helical" evidence="6">
    <location>
        <begin position="174"/>
        <end position="196"/>
    </location>
</feature>
<keyword evidence="4 6" id="KW-1133">Transmembrane helix</keyword>
<evidence type="ECO:0000256" key="6">
    <source>
        <dbReference type="SAM" id="Phobius"/>
    </source>
</evidence>
<feature type="transmembrane region" description="Helical" evidence="6">
    <location>
        <begin position="411"/>
        <end position="429"/>
    </location>
</feature>
<evidence type="ECO:0000256" key="5">
    <source>
        <dbReference type="ARBA" id="ARBA00023136"/>
    </source>
</evidence>
<evidence type="ECO:0000256" key="3">
    <source>
        <dbReference type="ARBA" id="ARBA00022692"/>
    </source>
</evidence>
<evidence type="ECO:0000313" key="8">
    <source>
        <dbReference type="EMBL" id="QPM74553.1"/>
    </source>
</evidence>
<feature type="transmembrane region" description="Helical" evidence="6">
    <location>
        <begin position="324"/>
        <end position="344"/>
    </location>
</feature>
<proteinExistence type="predicted"/>
<dbReference type="GO" id="GO:0016020">
    <property type="term" value="C:membrane"/>
    <property type="evidence" value="ECO:0007669"/>
    <property type="project" value="UniProtKB-SubCell"/>
</dbReference>